<dbReference type="InterPro" id="IPR007016">
    <property type="entry name" value="O-antigen_ligase-rel_domated"/>
</dbReference>
<feature type="transmembrane region" description="Helical" evidence="5">
    <location>
        <begin position="322"/>
        <end position="339"/>
    </location>
</feature>
<feature type="transmembrane region" description="Helical" evidence="5">
    <location>
        <begin position="143"/>
        <end position="161"/>
    </location>
</feature>
<keyword evidence="7" id="KW-0436">Ligase</keyword>
<dbReference type="GO" id="GO:0016020">
    <property type="term" value="C:membrane"/>
    <property type="evidence" value="ECO:0007669"/>
    <property type="project" value="UniProtKB-SubCell"/>
</dbReference>
<proteinExistence type="predicted"/>
<dbReference type="Pfam" id="PF04932">
    <property type="entry name" value="Wzy_C"/>
    <property type="match status" value="1"/>
</dbReference>
<feature type="transmembrane region" description="Helical" evidence="5">
    <location>
        <begin position="35"/>
        <end position="54"/>
    </location>
</feature>
<evidence type="ECO:0000259" key="6">
    <source>
        <dbReference type="Pfam" id="PF04932"/>
    </source>
</evidence>
<evidence type="ECO:0000256" key="5">
    <source>
        <dbReference type="SAM" id="Phobius"/>
    </source>
</evidence>
<dbReference type="RefSeq" id="WP_009194319.1">
    <property type="nucleotide sequence ID" value="NZ_AODQ01000014.1"/>
</dbReference>
<keyword evidence="8" id="KW-1185">Reference proteome</keyword>
<dbReference type="OrthoDB" id="964240at2"/>
<evidence type="ECO:0000256" key="4">
    <source>
        <dbReference type="ARBA" id="ARBA00023136"/>
    </source>
</evidence>
<evidence type="ECO:0000313" key="8">
    <source>
        <dbReference type="Proteomes" id="UP000011910"/>
    </source>
</evidence>
<feature type="transmembrane region" description="Helical" evidence="5">
    <location>
        <begin position="288"/>
        <end position="310"/>
    </location>
</feature>
<dbReference type="EMBL" id="AODQ01000014">
    <property type="protein sequence ID" value="EMR03950.1"/>
    <property type="molecule type" value="Genomic_DNA"/>
</dbReference>
<keyword evidence="4 5" id="KW-0472">Membrane</keyword>
<feature type="transmembrane region" description="Helical" evidence="5">
    <location>
        <begin position="351"/>
        <end position="370"/>
    </location>
</feature>
<dbReference type="GO" id="GO:0016874">
    <property type="term" value="F:ligase activity"/>
    <property type="evidence" value="ECO:0007669"/>
    <property type="project" value="UniProtKB-KW"/>
</dbReference>
<feature type="transmembrane region" description="Helical" evidence="5">
    <location>
        <begin position="66"/>
        <end position="87"/>
    </location>
</feature>
<dbReference type="InterPro" id="IPR051533">
    <property type="entry name" value="WaaL-like"/>
</dbReference>
<comment type="subcellular location">
    <subcellularLocation>
        <location evidence="1">Membrane</location>
        <topology evidence="1">Multi-pass membrane protein</topology>
    </subcellularLocation>
</comment>
<dbReference type="STRING" id="1279009.ADICEAN_00917"/>
<organism evidence="7 8">
    <name type="scientific">Cesiribacter andamanensis AMV16</name>
    <dbReference type="NCBI Taxonomy" id="1279009"/>
    <lineage>
        <taxon>Bacteria</taxon>
        <taxon>Pseudomonadati</taxon>
        <taxon>Bacteroidota</taxon>
        <taxon>Cytophagia</taxon>
        <taxon>Cytophagales</taxon>
        <taxon>Cesiribacteraceae</taxon>
        <taxon>Cesiribacter</taxon>
    </lineage>
</organism>
<dbReference type="AlphaFoldDB" id="M7NQE8"/>
<dbReference type="PANTHER" id="PTHR37422:SF13">
    <property type="entry name" value="LIPOPOLYSACCHARIDE BIOSYNTHESIS PROTEIN PA4999-RELATED"/>
    <property type="match status" value="1"/>
</dbReference>
<feature type="domain" description="O-antigen ligase-related" evidence="6">
    <location>
        <begin position="151"/>
        <end position="304"/>
    </location>
</feature>
<keyword evidence="2 5" id="KW-0812">Transmembrane</keyword>
<gene>
    <name evidence="7" type="ORF">ADICEAN_00917</name>
</gene>
<dbReference type="PANTHER" id="PTHR37422">
    <property type="entry name" value="TEICHURONIC ACID BIOSYNTHESIS PROTEIN TUAE"/>
    <property type="match status" value="1"/>
</dbReference>
<dbReference type="Proteomes" id="UP000011910">
    <property type="component" value="Unassembled WGS sequence"/>
</dbReference>
<feature type="transmembrane region" description="Helical" evidence="5">
    <location>
        <begin position="115"/>
        <end position="136"/>
    </location>
</feature>
<evidence type="ECO:0000256" key="1">
    <source>
        <dbReference type="ARBA" id="ARBA00004141"/>
    </source>
</evidence>
<dbReference type="eggNOG" id="ENOG502ZG8R">
    <property type="taxonomic scope" value="Bacteria"/>
</dbReference>
<evidence type="ECO:0000313" key="7">
    <source>
        <dbReference type="EMBL" id="EMR03950.1"/>
    </source>
</evidence>
<protein>
    <submittedName>
        <fullName evidence="7">Lipid A core-O-antigen ligase</fullName>
    </submittedName>
</protein>
<sequence>MEYFFDTFFLLFLTSLSIARNHHTHYSTVAIFNDIFSLVLFCLFLYISYSYVFLKCENFEKAGKLVLRNTIVALSLFSTFFFIFYFLSEPTNSEGVLLGMIGISFKKRAIPFVDIHPNLIGILTGGTFVLQILYLYFIENTKFVKYCISLMSVICFIFILFTDSRGTFFNSILTVTIIILLHKMAFLGSLRIIPFVFPVLSFLFLALLPLLAQSDIGDALSRDKKDLATGNSRAIVWRHCIEELSNFKPNHFFGYGENGHYAAGVSKKYWRLFGLDPMKKFTVTHNNFLQILFDMGYLGALCLILLLTIVLKQLYYIYSQHFRFAVVPMGYVLYYVLSGTTESIYGTYNRVYLFIFLGVLILSTILYNEYLKHAETEQLLGKFEKVSCDKKEMIV</sequence>
<reference evidence="7 8" key="1">
    <citation type="journal article" date="2013" name="Genome Announc.">
        <title>Draft Genome Sequence of Cesiribacter andamanensis Strain AMV16T, Isolated from a Soil Sample from a Mud Volcano in the Andaman Islands, India.</title>
        <authorList>
            <person name="Shivaji S."/>
            <person name="Ara S."/>
            <person name="Begum Z."/>
            <person name="Srinivas T.N."/>
            <person name="Singh A."/>
            <person name="Kumar Pinnaka A."/>
        </authorList>
    </citation>
    <scope>NUCLEOTIDE SEQUENCE [LARGE SCALE GENOMIC DNA]</scope>
    <source>
        <strain evidence="7 8">AMV16</strain>
    </source>
</reference>
<evidence type="ECO:0000256" key="3">
    <source>
        <dbReference type="ARBA" id="ARBA00022989"/>
    </source>
</evidence>
<keyword evidence="3 5" id="KW-1133">Transmembrane helix</keyword>
<name>M7NQE8_9BACT</name>
<feature type="transmembrane region" description="Helical" evidence="5">
    <location>
        <begin position="167"/>
        <end position="185"/>
    </location>
</feature>
<comment type="caution">
    <text evidence="7">The sequence shown here is derived from an EMBL/GenBank/DDBJ whole genome shotgun (WGS) entry which is preliminary data.</text>
</comment>
<accession>M7NQE8</accession>
<feature type="transmembrane region" description="Helical" evidence="5">
    <location>
        <begin position="192"/>
        <end position="212"/>
    </location>
</feature>
<evidence type="ECO:0000256" key="2">
    <source>
        <dbReference type="ARBA" id="ARBA00022692"/>
    </source>
</evidence>